<dbReference type="EMBL" id="ATMH01001642">
    <property type="protein sequence ID" value="EPY34328.1"/>
    <property type="molecule type" value="Genomic_DNA"/>
</dbReference>
<dbReference type="PANTHER" id="PTHR11024">
    <property type="entry name" value="NUCLEAR PORE COMPLEX PROTEIN SEC13 / SEH1 FAMILY MEMBER"/>
    <property type="match status" value="1"/>
</dbReference>
<evidence type="ECO:0000256" key="1">
    <source>
        <dbReference type="ARBA" id="ARBA00004567"/>
    </source>
</evidence>
<evidence type="ECO:0000256" key="4">
    <source>
        <dbReference type="ARBA" id="ARBA00022574"/>
    </source>
</evidence>
<reference evidence="11 12" key="1">
    <citation type="journal article" date="2013" name="PLoS ONE">
        <title>Predicting the Proteins of Angomonas deanei, Strigomonas culicis and Their Respective Endosymbionts Reveals New Aspects of the Trypanosomatidae Family.</title>
        <authorList>
            <person name="Motta M.C."/>
            <person name="Martins A.C."/>
            <person name="de Souza S.S."/>
            <person name="Catta-Preta C.M."/>
            <person name="Silva R."/>
            <person name="Klein C.C."/>
            <person name="de Almeida L.G."/>
            <person name="de Lima Cunha O."/>
            <person name="Ciapina L.P."/>
            <person name="Brocchi M."/>
            <person name="Colabardini A.C."/>
            <person name="de Araujo Lima B."/>
            <person name="Machado C.R."/>
            <person name="de Almeida Soares C.M."/>
            <person name="Probst C.M."/>
            <person name="de Menezes C.B."/>
            <person name="Thompson C.E."/>
            <person name="Bartholomeu D.C."/>
            <person name="Gradia D.F."/>
            <person name="Pavoni D.P."/>
            <person name="Grisard E.C."/>
            <person name="Fantinatti-Garboggini F."/>
            <person name="Marchini F.K."/>
            <person name="Rodrigues-Luiz G.F."/>
            <person name="Wagner G."/>
            <person name="Goldman G.H."/>
            <person name="Fietto J.L."/>
            <person name="Elias M.C."/>
            <person name="Goldman M.H."/>
            <person name="Sagot M.F."/>
            <person name="Pereira M."/>
            <person name="Stoco P.H."/>
            <person name="de Mendonca-Neto R.P."/>
            <person name="Teixeira S.M."/>
            <person name="Maciel T.E."/>
            <person name="de Oliveira Mendes T.A."/>
            <person name="Urmenyi T.P."/>
            <person name="de Souza W."/>
            <person name="Schenkman S."/>
            <person name="de Vasconcelos A.T."/>
        </authorList>
    </citation>
    <scope>NUCLEOTIDE SEQUENCE [LARGE SCALE GENOMIC DNA]</scope>
</reference>
<evidence type="ECO:0000256" key="2">
    <source>
        <dbReference type="ARBA" id="ARBA00010102"/>
    </source>
</evidence>
<dbReference type="Proteomes" id="UP000015354">
    <property type="component" value="Unassembled WGS sequence"/>
</dbReference>
<dbReference type="Pfam" id="PF00400">
    <property type="entry name" value="WD40"/>
    <property type="match status" value="1"/>
</dbReference>
<keyword evidence="10" id="KW-0539">Nucleus</keyword>
<comment type="caution">
    <text evidence="11">The sequence shown here is derived from an EMBL/GenBank/DDBJ whole genome shotgun (WGS) entry which is preliminary data.</text>
</comment>
<evidence type="ECO:0000256" key="9">
    <source>
        <dbReference type="ARBA" id="ARBA00023132"/>
    </source>
</evidence>
<keyword evidence="8" id="KW-0811">Translocation</keyword>
<sequence>MVAPLEPGEGPPMAVAPPRFASCAGGRHLQVWEHAFVARDGGSAPCSVWAAVEPVVTPAAAWTVVAWAPSVGLPFTYVAAGSEEGHVVVLSQDGPASAEWRTTPVHQMPGAVSALSWSQTGTLLLASSADGTAVMFREAAGGWEPLSDISKPTF</sequence>
<evidence type="ECO:0000256" key="8">
    <source>
        <dbReference type="ARBA" id="ARBA00023010"/>
    </source>
</evidence>
<dbReference type="InterPro" id="IPR036322">
    <property type="entry name" value="WD40_repeat_dom_sf"/>
</dbReference>
<gene>
    <name evidence="11" type="ORF">STCU_01642</name>
</gene>
<keyword evidence="12" id="KW-1185">Reference proteome</keyword>
<keyword evidence="9" id="KW-0906">Nuclear pore complex</keyword>
<dbReference type="GO" id="GO:0030127">
    <property type="term" value="C:COPII vesicle coat"/>
    <property type="evidence" value="ECO:0007669"/>
    <property type="project" value="TreeGrafter"/>
</dbReference>
<dbReference type="GO" id="GO:0006606">
    <property type="term" value="P:protein import into nucleus"/>
    <property type="evidence" value="ECO:0007669"/>
    <property type="project" value="TreeGrafter"/>
</dbReference>
<evidence type="ECO:0000256" key="5">
    <source>
        <dbReference type="ARBA" id="ARBA00022737"/>
    </source>
</evidence>
<dbReference type="GO" id="GO:0005198">
    <property type="term" value="F:structural molecule activity"/>
    <property type="evidence" value="ECO:0007669"/>
    <property type="project" value="InterPro"/>
</dbReference>
<comment type="similarity">
    <text evidence="2">Belongs to the WD repeat SEC13 family.</text>
</comment>
<evidence type="ECO:0000256" key="6">
    <source>
        <dbReference type="ARBA" id="ARBA00022816"/>
    </source>
</evidence>
<name>S9UZX8_9TRYP</name>
<keyword evidence="6" id="KW-0509">mRNA transport</keyword>
<keyword evidence="5" id="KW-0677">Repeat</keyword>
<comment type="subcellular location">
    <subcellularLocation>
        <location evidence="1">Nucleus</location>
        <location evidence="1">Nuclear pore complex</location>
    </subcellularLocation>
</comment>
<dbReference type="GO" id="GO:0051028">
    <property type="term" value="P:mRNA transport"/>
    <property type="evidence" value="ECO:0007669"/>
    <property type="project" value="UniProtKB-KW"/>
</dbReference>
<evidence type="ECO:0000313" key="11">
    <source>
        <dbReference type="EMBL" id="EPY34328.1"/>
    </source>
</evidence>
<keyword evidence="3" id="KW-0813">Transport</keyword>
<keyword evidence="7" id="KW-0653">Protein transport</keyword>
<dbReference type="InterPro" id="IPR037363">
    <property type="entry name" value="Sec13/Seh1_fam"/>
</dbReference>
<dbReference type="SUPFAM" id="SSF50978">
    <property type="entry name" value="WD40 repeat-like"/>
    <property type="match status" value="1"/>
</dbReference>
<evidence type="ECO:0000256" key="7">
    <source>
        <dbReference type="ARBA" id="ARBA00022927"/>
    </source>
</evidence>
<dbReference type="GO" id="GO:0031080">
    <property type="term" value="C:nuclear pore outer ring"/>
    <property type="evidence" value="ECO:0007669"/>
    <property type="project" value="TreeGrafter"/>
</dbReference>
<dbReference type="PANTHER" id="PTHR11024:SF2">
    <property type="entry name" value="PROTEIN SEC13 HOMOLOG"/>
    <property type="match status" value="1"/>
</dbReference>
<organism evidence="11 12">
    <name type="scientific">Strigomonas culicis</name>
    <dbReference type="NCBI Taxonomy" id="28005"/>
    <lineage>
        <taxon>Eukaryota</taxon>
        <taxon>Discoba</taxon>
        <taxon>Euglenozoa</taxon>
        <taxon>Kinetoplastea</taxon>
        <taxon>Metakinetoplastina</taxon>
        <taxon>Trypanosomatida</taxon>
        <taxon>Trypanosomatidae</taxon>
        <taxon>Strigomonadinae</taxon>
        <taxon>Strigomonas</taxon>
    </lineage>
</organism>
<dbReference type="InterPro" id="IPR001680">
    <property type="entry name" value="WD40_rpt"/>
</dbReference>
<dbReference type="GO" id="GO:0090114">
    <property type="term" value="P:COPII-coated vesicle budding"/>
    <property type="evidence" value="ECO:0007669"/>
    <property type="project" value="TreeGrafter"/>
</dbReference>
<accession>S9UZX8</accession>
<proteinExistence type="inferred from homology"/>
<dbReference type="AlphaFoldDB" id="S9UZX8"/>
<dbReference type="OrthoDB" id="364224at2759"/>
<evidence type="ECO:0000256" key="10">
    <source>
        <dbReference type="ARBA" id="ARBA00023242"/>
    </source>
</evidence>
<evidence type="ECO:0000256" key="3">
    <source>
        <dbReference type="ARBA" id="ARBA00022448"/>
    </source>
</evidence>
<dbReference type="InterPro" id="IPR015943">
    <property type="entry name" value="WD40/YVTN_repeat-like_dom_sf"/>
</dbReference>
<dbReference type="Gene3D" id="2.130.10.10">
    <property type="entry name" value="YVTN repeat-like/Quinoprotein amine dehydrogenase"/>
    <property type="match status" value="1"/>
</dbReference>
<keyword evidence="4" id="KW-0853">WD repeat</keyword>
<evidence type="ECO:0000313" key="12">
    <source>
        <dbReference type="Proteomes" id="UP000015354"/>
    </source>
</evidence>
<protein>
    <submittedName>
        <fullName evidence="11">Protein transport protein sec13</fullName>
    </submittedName>
</protein>